<dbReference type="Proteomes" id="UP001470809">
    <property type="component" value="Chromosome"/>
</dbReference>
<accession>A0AAN0MK86</accession>
<reference evidence="2" key="1">
    <citation type="submission" date="2024-04" db="EMBL/GenBank/DDBJ databases">
        <title>Phylogenomic analyses of a clade within the roseobacter group suggest taxonomic reassignments of species of the genera Aestuariivita, Citreicella, Loktanella, Nautella, Pelagibaca, Ruegeria, Thalassobius, Thiobacimonas and Tropicibacter, and the proposal o.</title>
        <authorList>
            <person name="Jeon C.O."/>
        </authorList>
    </citation>
    <scope>NUCLEOTIDE SEQUENCE [LARGE SCALE GENOMIC DNA]</scope>
    <source>
        <strain evidence="2">SS1-5</strain>
    </source>
</reference>
<evidence type="ECO:0000313" key="1">
    <source>
        <dbReference type="EMBL" id="WZU67293.1"/>
    </source>
</evidence>
<dbReference type="KEGG" id="yrh:AABB31_20460"/>
<reference evidence="1 2" key="2">
    <citation type="submission" date="2024-08" db="EMBL/GenBank/DDBJ databases">
        <title>Phylogenomic analyses of a clade within the roseobacter group suggest taxonomic reassignments of species of the genera Aestuariivita, Citreicella, Loktanella, Nautella, Pelagibaca, Ruegeria, Thalassobius, Thiobacimonas and Tropicibacter, and the proposal o.</title>
        <authorList>
            <person name="Jeon C.O."/>
        </authorList>
    </citation>
    <scope>NUCLEOTIDE SEQUENCE [LARGE SCALE GENOMIC DNA]</scope>
    <source>
        <strain evidence="1 2">SS1-5</strain>
    </source>
</reference>
<keyword evidence="2" id="KW-1185">Reference proteome</keyword>
<dbReference type="RefSeq" id="WP_342076604.1">
    <property type="nucleotide sequence ID" value="NZ_CP151767.2"/>
</dbReference>
<evidence type="ECO:0000313" key="2">
    <source>
        <dbReference type="Proteomes" id="UP001470809"/>
    </source>
</evidence>
<dbReference type="AlphaFoldDB" id="A0AAN0MK86"/>
<sequence length="305" mass="33291">MGSAFMTRGVPVFLVAAGFSLVMGIDFHERRENHDTSEGTLTFSRYLAAVPARIAAALQPTARPAQIAELMPQKVPGWDTRPMTDADYNTLTQIPRDPLADEQAALIEELQTNVSFQIMKAQQMAGIKQEALTYQRDDKMVILKVTYRPTEFFEQPGGEELAMMQDLLRDAAAVETTPFGTVQGLDFEMLDIPNSVGARQIFGRMGRQMDIELVTNTNDRTTMLVLNRLNIAGLNGILDAPLPEIDSQLASVLAAKVRGTPRVQDAPVKTGPVVRRGGSGQGTAAQNQNGCRTEGAIRRCTVGNE</sequence>
<name>A0AAN0MK86_9RHOB</name>
<organism evidence="1 2">
    <name type="scientific">Yoonia rhodophyticola</name>
    <dbReference type="NCBI Taxonomy" id="3137370"/>
    <lineage>
        <taxon>Bacteria</taxon>
        <taxon>Pseudomonadati</taxon>
        <taxon>Pseudomonadota</taxon>
        <taxon>Alphaproteobacteria</taxon>
        <taxon>Rhodobacterales</taxon>
        <taxon>Paracoccaceae</taxon>
        <taxon>Yoonia</taxon>
    </lineage>
</organism>
<dbReference type="EMBL" id="CP151767">
    <property type="protein sequence ID" value="WZU67293.1"/>
    <property type="molecule type" value="Genomic_DNA"/>
</dbReference>
<gene>
    <name evidence="1" type="ORF">AABB31_20460</name>
</gene>
<protein>
    <submittedName>
        <fullName evidence="1">Uncharacterized protein</fullName>
    </submittedName>
</protein>
<proteinExistence type="predicted"/>